<organism evidence="2 3">
    <name type="scientific">Culter alburnus</name>
    <name type="common">Topmouth culter</name>
    <dbReference type="NCBI Taxonomy" id="194366"/>
    <lineage>
        <taxon>Eukaryota</taxon>
        <taxon>Metazoa</taxon>
        <taxon>Chordata</taxon>
        <taxon>Craniata</taxon>
        <taxon>Vertebrata</taxon>
        <taxon>Euteleostomi</taxon>
        <taxon>Actinopterygii</taxon>
        <taxon>Neopterygii</taxon>
        <taxon>Teleostei</taxon>
        <taxon>Ostariophysi</taxon>
        <taxon>Cypriniformes</taxon>
        <taxon>Xenocyprididae</taxon>
        <taxon>Xenocypridinae</taxon>
        <taxon>Culter</taxon>
    </lineage>
</organism>
<dbReference type="EMBL" id="JAWDJR010000003">
    <property type="protein sequence ID" value="KAK9977212.1"/>
    <property type="molecule type" value="Genomic_DNA"/>
</dbReference>
<dbReference type="Proteomes" id="UP001479290">
    <property type="component" value="Unassembled WGS sequence"/>
</dbReference>
<feature type="region of interest" description="Disordered" evidence="1">
    <location>
        <begin position="1"/>
        <end position="95"/>
    </location>
</feature>
<reference evidence="2 3" key="1">
    <citation type="submission" date="2024-05" db="EMBL/GenBank/DDBJ databases">
        <title>A high-quality chromosomal-level genome assembly of Topmouth culter (Culter alburnus).</title>
        <authorList>
            <person name="Zhao H."/>
        </authorList>
    </citation>
    <scope>NUCLEOTIDE SEQUENCE [LARGE SCALE GENOMIC DNA]</scope>
    <source>
        <strain evidence="2">CATC2023</strain>
        <tissue evidence="2">Muscle</tissue>
    </source>
</reference>
<gene>
    <name evidence="2" type="ORF">ABG768_019033</name>
</gene>
<accession>A0AAW2AWW9</accession>
<sequence>MAKRYTAQETLAYLLHSSDEEEGTEPDEQVSEEEDFTEADPNFTEDSEEDSEEREGPETYLSKNGEILWTSTPHTRTQRRARAEEVNKDQQGMPV</sequence>
<name>A0AAW2AWW9_CULAL</name>
<keyword evidence="3" id="KW-1185">Reference proteome</keyword>
<protein>
    <submittedName>
        <fullName evidence="2">Uncharacterized protein</fullName>
    </submittedName>
</protein>
<feature type="compositionally biased region" description="Acidic residues" evidence="1">
    <location>
        <begin position="19"/>
        <end position="55"/>
    </location>
</feature>
<evidence type="ECO:0000313" key="2">
    <source>
        <dbReference type="EMBL" id="KAK9977212.1"/>
    </source>
</evidence>
<evidence type="ECO:0000313" key="3">
    <source>
        <dbReference type="Proteomes" id="UP001479290"/>
    </source>
</evidence>
<dbReference type="AlphaFoldDB" id="A0AAW2AWW9"/>
<proteinExistence type="predicted"/>
<evidence type="ECO:0000256" key="1">
    <source>
        <dbReference type="SAM" id="MobiDB-lite"/>
    </source>
</evidence>
<comment type="caution">
    <text evidence="2">The sequence shown here is derived from an EMBL/GenBank/DDBJ whole genome shotgun (WGS) entry which is preliminary data.</text>
</comment>